<dbReference type="Gene3D" id="2.60.120.260">
    <property type="entry name" value="Galactose-binding domain-like"/>
    <property type="match status" value="2"/>
</dbReference>
<protein>
    <recommendedName>
        <fullName evidence="6 15">Cyclic di-GMP-binding protein</fullName>
    </recommendedName>
    <alternativeName>
        <fullName evidence="14 15">Cellulose synthase regulatory subunit</fullName>
    </alternativeName>
</protein>
<keyword evidence="9 15" id="KW-0973">c-di-GMP</keyword>
<evidence type="ECO:0000256" key="3">
    <source>
        <dbReference type="ARBA" id="ARBA00005186"/>
    </source>
</evidence>
<proteinExistence type="inferred from homology"/>
<evidence type="ECO:0000313" key="17">
    <source>
        <dbReference type="EMBL" id="TKI04578.1"/>
    </source>
</evidence>
<comment type="function">
    <text evidence="1 15">Binds the cellulose synthase activator, bis-(3'-5') cyclic diguanylic acid (c-di-GMP).</text>
</comment>
<comment type="caution">
    <text evidence="17">The sequence shown here is derived from an EMBL/GenBank/DDBJ whole genome shotgun (WGS) entry which is preliminary data.</text>
</comment>
<keyword evidence="8 15" id="KW-0997">Cell inner membrane</keyword>
<keyword evidence="12 15" id="KW-1133">Transmembrane helix</keyword>
<keyword evidence="11 15" id="KW-0135">Cellulose biosynthesis</keyword>
<feature type="chain" id="PRO_5044996174" description="Cyclic di-GMP-binding protein" evidence="15">
    <location>
        <begin position="24"/>
        <end position="794"/>
    </location>
</feature>
<feature type="region of interest" description="Disordered" evidence="16">
    <location>
        <begin position="27"/>
        <end position="68"/>
    </location>
</feature>
<accession>A0ABY2SH38</accession>
<dbReference type="PANTHER" id="PTHR39083:SF1">
    <property type="entry name" value="CYCLIC DI-GMP-BINDING PROTEIN"/>
    <property type="match status" value="1"/>
</dbReference>
<keyword evidence="10 15" id="KW-0812">Transmembrane</keyword>
<dbReference type="PRINTS" id="PR01440">
    <property type="entry name" value="CELLSNTHASEB"/>
</dbReference>
<evidence type="ECO:0000256" key="14">
    <source>
        <dbReference type="ARBA" id="ARBA00033444"/>
    </source>
</evidence>
<evidence type="ECO:0000256" key="6">
    <source>
        <dbReference type="ARBA" id="ARBA00021844"/>
    </source>
</evidence>
<evidence type="ECO:0000256" key="15">
    <source>
        <dbReference type="RuleBase" id="RU365021"/>
    </source>
</evidence>
<feature type="transmembrane region" description="Helical" evidence="15">
    <location>
        <begin position="740"/>
        <end position="767"/>
    </location>
</feature>
<comment type="pathway">
    <text evidence="3 15">Glycan metabolism; bacterial cellulose biosynthesis.</text>
</comment>
<evidence type="ECO:0000256" key="8">
    <source>
        <dbReference type="ARBA" id="ARBA00022519"/>
    </source>
</evidence>
<evidence type="ECO:0000256" key="9">
    <source>
        <dbReference type="ARBA" id="ARBA00022636"/>
    </source>
</evidence>
<name>A0ABY2SH38_9HYPH</name>
<evidence type="ECO:0000256" key="1">
    <source>
        <dbReference type="ARBA" id="ARBA00002057"/>
    </source>
</evidence>
<evidence type="ECO:0000256" key="7">
    <source>
        <dbReference type="ARBA" id="ARBA00022475"/>
    </source>
</evidence>
<dbReference type="EMBL" id="SZPQ01000027">
    <property type="protein sequence ID" value="TKI04578.1"/>
    <property type="molecule type" value="Genomic_DNA"/>
</dbReference>
<feature type="signal peptide" evidence="15">
    <location>
        <begin position="1"/>
        <end position="23"/>
    </location>
</feature>
<evidence type="ECO:0000256" key="12">
    <source>
        <dbReference type="ARBA" id="ARBA00022989"/>
    </source>
</evidence>
<comment type="similarity">
    <text evidence="4 15">Belongs to the AcsB/BcsB family.</text>
</comment>
<evidence type="ECO:0000256" key="2">
    <source>
        <dbReference type="ARBA" id="ARBA00004377"/>
    </source>
</evidence>
<keyword evidence="18" id="KW-1185">Reference proteome</keyword>
<gene>
    <name evidence="17" type="ORF">FCN80_17330</name>
</gene>
<keyword evidence="7 15" id="KW-1003">Cell membrane</keyword>
<dbReference type="Proteomes" id="UP000305202">
    <property type="component" value="Unassembled WGS sequence"/>
</dbReference>
<dbReference type="PANTHER" id="PTHR39083">
    <property type="entry name" value="CYCLIC DI-GMP-BINDING PROTEIN"/>
    <property type="match status" value="1"/>
</dbReference>
<dbReference type="Pfam" id="PF03170">
    <property type="entry name" value="BcsB"/>
    <property type="match status" value="1"/>
</dbReference>
<dbReference type="InterPro" id="IPR003920">
    <property type="entry name" value="Cell_synth_B"/>
</dbReference>
<keyword evidence="13 15" id="KW-0472">Membrane</keyword>
<evidence type="ECO:0000256" key="10">
    <source>
        <dbReference type="ARBA" id="ARBA00022692"/>
    </source>
</evidence>
<comment type="subcellular location">
    <subcellularLocation>
        <location evidence="2">Cell inner membrane</location>
        <topology evidence="2">Single-pass membrane protein</topology>
    </subcellularLocation>
</comment>
<evidence type="ECO:0000256" key="5">
    <source>
        <dbReference type="ARBA" id="ARBA00011437"/>
    </source>
</evidence>
<keyword evidence="15" id="KW-0732">Signal</keyword>
<evidence type="ECO:0000256" key="13">
    <source>
        <dbReference type="ARBA" id="ARBA00023136"/>
    </source>
</evidence>
<evidence type="ECO:0000256" key="11">
    <source>
        <dbReference type="ARBA" id="ARBA00022916"/>
    </source>
</evidence>
<sequence>MRARLIKLLCVGIYCLNTLPAMAQPATQGETPLTLPNGERLDAPGLPLAPTSDTEPGGPAVSPATAGKTPAEAAVTEDLTLAQMGQRRAMTLQGNQALSGVSFSLPQDLVVEQAQLKLMVSASPALAQRGEMLFMMLNGQPMGTLPLGQDAGGENTYQLDIPAAMLTGQNNLSFRVGQSDQPAEGQCLAPLDKGLSVSISPASALQYRGVWLNGGRNLRRFPLPFFDPRSMTGTSLPLMLAADPQASEITAAAIIASGLGSLSGNSAVDLPVLLDQLPAGNGIIIGRSGQTVAGVVLPGGDGPQLTIIDNPSAPTFKLLVVSGDDEAQLRQAAWDLSTAPLPEGPQWRVPMNGIAQRHDYDAPAWLSADGPVPLRRLAAAEGALSAKGLYHGANNLTFRVAPDLFWWDGATLPMNLSYVFASGEGIDTADSSLTVSLNGRFLGRLTPRNAEPERIIRRWLGLNQPMRHASLYLDPAGIYSQNQLGFYFDLRPDKAKGCLPQAGANLISRIDPDSTLNFPHNRHFALMPNLAYFAGAAFPFSRRADFAETTLLLPANPDVNELYTLINLMVRAGKATGLAAGHVKVRLGMPADGDIDHDDILVVSDLGQDSPLPGLMTGSAFDIDGGGLTVRPPSNAIRLRSWLNGDAMPQDAAARAYLAGAGDWRGLLSFRSPWDPGRVVVAVAAKDTRQLPRLIRDLNDPSVNAAIHGDLSIISGKGEVSSFQVSDRFASGDMPLYLRIFWYAARHVVAVALLIFALSLFLGLTAYGRLRRRAEQRLGDSDRETGNDDTHAGA</sequence>
<evidence type="ECO:0000256" key="16">
    <source>
        <dbReference type="SAM" id="MobiDB-lite"/>
    </source>
</evidence>
<reference evidence="17 18" key="1">
    <citation type="submission" date="2019-04" db="EMBL/GenBank/DDBJ databases">
        <authorList>
            <person name="Li M."/>
            <person name="Gao C."/>
        </authorList>
    </citation>
    <scope>NUCLEOTIDE SEQUENCE [LARGE SCALE GENOMIC DNA]</scope>
    <source>
        <strain evidence="17 18">BGMRC 2031</strain>
    </source>
</reference>
<dbReference type="InterPro" id="IPR018513">
    <property type="entry name" value="Cell_synthase_bac"/>
</dbReference>
<organism evidence="17 18">
    <name type="scientific">Martelella alba</name>
    <dbReference type="NCBI Taxonomy" id="2590451"/>
    <lineage>
        <taxon>Bacteria</taxon>
        <taxon>Pseudomonadati</taxon>
        <taxon>Pseudomonadota</taxon>
        <taxon>Alphaproteobacteria</taxon>
        <taxon>Hyphomicrobiales</taxon>
        <taxon>Aurantimonadaceae</taxon>
        <taxon>Martelella</taxon>
    </lineage>
</organism>
<evidence type="ECO:0000313" key="18">
    <source>
        <dbReference type="Proteomes" id="UP000305202"/>
    </source>
</evidence>
<comment type="subunit">
    <text evidence="5 15">Tightly associated with the cellulose synthase catalytic subunit.</text>
</comment>
<evidence type="ECO:0000256" key="4">
    <source>
        <dbReference type="ARBA" id="ARBA00010714"/>
    </source>
</evidence>